<dbReference type="InterPro" id="IPR044016">
    <property type="entry name" value="Big_13"/>
</dbReference>
<evidence type="ECO:0000313" key="3">
    <source>
        <dbReference type="Proteomes" id="UP000028630"/>
    </source>
</evidence>
<dbReference type="AlphaFoldDB" id="A0A084Z7A4"/>
<dbReference type="OrthoDB" id="8481600at2"/>
<dbReference type="Gene3D" id="2.60.40.10">
    <property type="entry name" value="Immunoglobulins"/>
    <property type="match status" value="4"/>
</dbReference>
<dbReference type="eggNOG" id="COG2911">
    <property type="taxonomic scope" value="Bacteria"/>
</dbReference>
<dbReference type="NCBIfam" id="NF033510">
    <property type="entry name" value="Ca_tandemer"/>
    <property type="match status" value="4"/>
</dbReference>
<gene>
    <name evidence="2" type="ORF">GTGU_04741</name>
</gene>
<dbReference type="InterPro" id="IPR008969">
    <property type="entry name" value="CarboxyPept-like_regulatory"/>
</dbReference>
<dbReference type="NCBIfam" id="NF012196">
    <property type="entry name" value="Ig_like_ice"/>
    <property type="match status" value="3"/>
</dbReference>
<dbReference type="InterPro" id="IPR049826">
    <property type="entry name" value="Ig-like_ice"/>
</dbReference>
<organism evidence="2 3">
    <name type="scientific">Trabulsiella guamensis ATCC 49490</name>
    <dbReference type="NCBI Taxonomy" id="1005994"/>
    <lineage>
        <taxon>Bacteria</taxon>
        <taxon>Pseudomonadati</taxon>
        <taxon>Pseudomonadota</taxon>
        <taxon>Gammaproteobacteria</taxon>
        <taxon>Enterobacterales</taxon>
        <taxon>Enterobacteriaceae</taxon>
        <taxon>Trabulsiella</taxon>
    </lineage>
</organism>
<evidence type="ECO:0000313" key="2">
    <source>
        <dbReference type="EMBL" id="KFB93348.1"/>
    </source>
</evidence>
<dbReference type="EMBL" id="JMTB01000186">
    <property type="protein sequence ID" value="KFB93348.1"/>
    <property type="molecule type" value="Genomic_DNA"/>
</dbReference>
<dbReference type="Pfam" id="PF19077">
    <property type="entry name" value="Big_13"/>
    <property type="match status" value="2"/>
</dbReference>
<comment type="caution">
    <text evidence="2">The sequence shown here is derived from an EMBL/GenBank/DDBJ whole genome shotgun (WGS) entry which is preliminary data.</text>
</comment>
<proteinExistence type="predicted"/>
<reference evidence="3" key="1">
    <citation type="submission" date="2014-05" db="EMBL/GenBank/DDBJ databases">
        <title>ATOL: Assembling a taxonomically balanced genome-scale reconstruction of the evolutionary history of the Enterobacteriaceae.</title>
        <authorList>
            <person name="Plunkett G. III"/>
            <person name="Neeno-Eckwall E.C."/>
            <person name="Glasner J.D."/>
            <person name="Perna N.T."/>
        </authorList>
    </citation>
    <scope>NUCLEOTIDE SEQUENCE [LARGE SCALE GENOMIC DNA]</scope>
    <source>
        <strain evidence="3">ATCC 49490</strain>
    </source>
</reference>
<sequence length="289" mass="28302">GNWSVGVPAADVTALQDGTSTISVTVTTAAGNSGSATHDINVDSSVASISFDAISTDNVLNAAEKGQDLILSGTSTGLTAGTTVTVMLNGTAYTATTDATGNWSLTVPAADLATLGEADYTLTASATNSTGNSTSTTANLLVDAAAPVITINTLAVDDILNATEAQADLVINGMTTAQAGQTVTVTVGGINYTAQVQADGSWSVTVPANDVAALNDGNATVTASVSDIAGNPASASHNLTVDTAAPVVTINTVAGDDILNTTEHGQAQVISGSATNAAAGDTVTVTLNG</sequence>
<accession>A0A084Z7A4</accession>
<protein>
    <submittedName>
        <fullName evidence="2">RTX family exoprotein</fullName>
    </submittedName>
</protein>
<evidence type="ECO:0000259" key="1">
    <source>
        <dbReference type="Pfam" id="PF19077"/>
    </source>
</evidence>
<feature type="non-terminal residue" evidence="2">
    <location>
        <position position="289"/>
    </location>
</feature>
<name>A0A084Z7A4_9ENTR</name>
<dbReference type="Proteomes" id="UP000028630">
    <property type="component" value="Unassembled WGS sequence"/>
</dbReference>
<feature type="non-terminal residue" evidence="2">
    <location>
        <position position="1"/>
    </location>
</feature>
<feature type="domain" description="Bacterial Ig-like" evidence="1">
    <location>
        <begin position="171"/>
        <end position="243"/>
    </location>
</feature>
<dbReference type="RefSeq" id="WP_038163661.1">
    <property type="nucleotide sequence ID" value="NZ_JMTB01000186.1"/>
</dbReference>
<feature type="domain" description="Bacterial Ig-like" evidence="1">
    <location>
        <begin position="81"/>
        <end position="143"/>
    </location>
</feature>
<dbReference type="InterPro" id="IPR013783">
    <property type="entry name" value="Ig-like_fold"/>
</dbReference>
<dbReference type="SUPFAM" id="SSF49464">
    <property type="entry name" value="Carboxypeptidase regulatory domain-like"/>
    <property type="match status" value="1"/>
</dbReference>
<keyword evidence="3" id="KW-1185">Reference proteome</keyword>